<evidence type="ECO:0000313" key="1">
    <source>
        <dbReference type="EMBL" id="GME94336.1"/>
    </source>
</evidence>
<comment type="caution">
    <text evidence="1">The sequence shown here is derived from an EMBL/GenBank/DDBJ whole genome shotgun (WGS) entry which is preliminary data.</text>
</comment>
<proteinExistence type="predicted"/>
<gene>
    <name evidence="1" type="ORF">Amon02_000954800</name>
</gene>
<reference evidence="1" key="1">
    <citation type="submission" date="2023-04" db="EMBL/GenBank/DDBJ databases">
        <title>Ambrosiozyma monospora NBRC 10751.</title>
        <authorList>
            <person name="Ichikawa N."/>
            <person name="Sato H."/>
            <person name="Tonouchi N."/>
        </authorList>
    </citation>
    <scope>NUCLEOTIDE SEQUENCE</scope>
    <source>
        <strain evidence="1">NBRC 10751</strain>
    </source>
</reference>
<dbReference type="Proteomes" id="UP001165064">
    <property type="component" value="Unassembled WGS sequence"/>
</dbReference>
<organism evidence="1 2">
    <name type="scientific">Ambrosiozyma monospora</name>
    <name type="common">Yeast</name>
    <name type="synonym">Endomycopsis monosporus</name>
    <dbReference type="NCBI Taxonomy" id="43982"/>
    <lineage>
        <taxon>Eukaryota</taxon>
        <taxon>Fungi</taxon>
        <taxon>Dikarya</taxon>
        <taxon>Ascomycota</taxon>
        <taxon>Saccharomycotina</taxon>
        <taxon>Pichiomycetes</taxon>
        <taxon>Pichiales</taxon>
        <taxon>Pichiaceae</taxon>
        <taxon>Ambrosiozyma</taxon>
    </lineage>
</organism>
<keyword evidence="2" id="KW-1185">Reference proteome</keyword>
<dbReference type="EMBL" id="BSXS01009008">
    <property type="protein sequence ID" value="GME94336.1"/>
    <property type="molecule type" value="Genomic_DNA"/>
</dbReference>
<protein>
    <submittedName>
        <fullName evidence="1">Unnamed protein product</fullName>
    </submittedName>
</protein>
<name>A0ACB5TSK6_AMBMO</name>
<accession>A0ACB5TSK6</accession>
<evidence type="ECO:0000313" key="2">
    <source>
        <dbReference type="Proteomes" id="UP001165064"/>
    </source>
</evidence>
<sequence>MGGGVGLSVHAPFRIVSETTRFAMPESNIGFFSDVGTAFWLPKLDGNLGYYLSLTGDELTGYDTLVAGFGTHYIPTSKYDELIERLSTLELQTLSVNKERELFGSADEFYALVNEAIEEFTEDIPQNHKFKFTVEQLDLIEKAFDPAKHKSVEQVIDALLKDGSEFAVATVKNLQSKSPISLNLNWELLKKDQMISTSTSPRI</sequence>